<reference evidence="12" key="1">
    <citation type="submission" date="2023-01" db="EMBL/GenBank/DDBJ databases">
        <title>Exophiala dermititidis isolated from Cystic Fibrosis Patient.</title>
        <authorList>
            <person name="Kurbessoian T."/>
            <person name="Crocker A."/>
            <person name="Murante D."/>
            <person name="Hogan D.A."/>
            <person name="Stajich J.E."/>
        </authorList>
    </citation>
    <scope>NUCLEOTIDE SEQUENCE</scope>
    <source>
        <strain evidence="12">Ex8</strain>
    </source>
</reference>
<dbReference type="PROSITE" id="PS50114">
    <property type="entry name" value="GATA_ZN_FINGER_2"/>
    <property type="match status" value="2"/>
</dbReference>
<feature type="region of interest" description="Disordered" evidence="10">
    <location>
        <begin position="131"/>
        <end position="173"/>
    </location>
</feature>
<feature type="region of interest" description="Disordered" evidence="10">
    <location>
        <begin position="1"/>
        <end position="107"/>
    </location>
</feature>
<evidence type="ECO:0000313" key="12">
    <source>
        <dbReference type="EMBL" id="KAJ8989792.1"/>
    </source>
</evidence>
<evidence type="ECO:0000256" key="3">
    <source>
        <dbReference type="ARBA" id="ARBA00022737"/>
    </source>
</evidence>
<dbReference type="GO" id="GO:0006879">
    <property type="term" value="P:intracellular iron ion homeostasis"/>
    <property type="evidence" value="ECO:0007669"/>
    <property type="project" value="UniProtKB-ARBA"/>
</dbReference>
<gene>
    <name evidence="12" type="primary">SFU1</name>
    <name evidence="12" type="ORF">HRR80_006511</name>
</gene>
<evidence type="ECO:0000259" key="11">
    <source>
        <dbReference type="PROSITE" id="PS50114"/>
    </source>
</evidence>
<dbReference type="InterPro" id="IPR039355">
    <property type="entry name" value="Transcription_factor_GATA"/>
</dbReference>
<feature type="domain" description="GATA-type" evidence="11">
    <location>
        <begin position="94"/>
        <end position="152"/>
    </location>
</feature>
<keyword evidence="4 9" id="KW-0863">Zinc-finger</keyword>
<dbReference type="GO" id="GO:0034757">
    <property type="term" value="P:negative regulation of iron ion transport"/>
    <property type="evidence" value="ECO:0007669"/>
    <property type="project" value="UniProtKB-ARBA"/>
</dbReference>
<evidence type="ECO:0000256" key="6">
    <source>
        <dbReference type="ARBA" id="ARBA00023015"/>
    </source>
</evidence>
<keyword evidence="3" id="KW-0677">Repeat</keyword>
<keyword evidence="2" id="KW-0479">Metal-binding</keyword>
<feature type="compositionally biased region" description="Basic and acidic residues" evidence="10">
    <location>
        <begin position="43"/>
        <end position="57"/>
    </location>
</feature>
<dbReference type="Gene3D" id="3.30.50.10">
    <property type="entry name" value="Erythroid Transcription Factor GATA-1, subunit A"/>
    <property type="match status" value="2"/>
</dbReference>
<keyword evidence="8" id="KW-0539">Nucleus</keyword>
<organism evidence="12 13">
    <name type="scientific">Exophiala dermatitidis</name>
    <name type="common">Black yeast-like fungus</name>
    <name type="synonym">Wangiella dermatitidis</name>
    <dbReference type="NCBI Taxonomy" id="5970"/>
    <lineage>
        <taxon>Eukaryota</taxon>
        <taxon>Fungi</taxon>
        <taxon>Dikarya</taxon>
        <taxon>Ascomycota</taxon>
        <taxon>Pezizomycotina</taxon>
        <taxon>Eurotiomycetes</taxon>
        <taxon>Chaetothyriomycetidae</taxon>
        <taxon>Chaetothyriales</taxon>
        <taxon>Herpotrichiellaceae</taxon>
        <taxon>Exophiala</taxon>
    </lineage>
</organism>
<dbReference type="GO" id="GO:0000981">
    <property type="term" value="F:DNA-binding transcription factor activity, RNA polymerase II-specific"/>
    <property type="evidence" value="ECO:0007669"/>
    <property type="project" value="TreeGrafter"/>
</dbReference>
<proteinExistence type="predicted"/>
<protein>
    <submittedName>
        <fullName evidence="12">GATA type transcriptional activator of nitrogen-regulated proteins</fullName>
    </submittedName>
</protein>
<dbReference type="Proteomes" id="UP001161757">
    <property type="component" value="Unassembled WGS sequence"/>
</dbReference>
<dbReference type="InterPro" id="IPR013088">
    <property type="entry name" value="Znf_NHR/GATA"/>
</dbReference>
<dbReference type="PANTHER" id="PTHR10071:SF335">
    <property type="entry name" value="IRON-SENSING TRANSCRIPTIONAL REPRESSOR-RELATED"/>
    <property type="match status" value="1"/>
</dbReference>
<feature type="region of interest" description="Disordered" evidence="10">
    <location>
        <begin position="304"/>
        <end position="394"/>
    </location>
</feature>
<feature type="compositionally biased region" description="Polar residues" evidence="10">
    <location>
        <begin position="140"/>
        <end position="157"/>
    </location>
</feature>
<dbReference type="SMART" id="SM00401">
    <property type="entry name" value="ZnF_GATA"/>
    <property type="match status" value="2"/>
</dbReference>
<accession>A0AAN6ITB6</accession>
<evidence type="ECO:0000313" key="13">
    <source>
        <dbReference type="Proteomes" id="UP001161757"/>
    </source>
</evidence>
<evidence type="ECO:0000256" key="5">
    <source>
        <dbReference type="ARBA" id="ARBA00022833"/>
    </source>
</evidence>
<dbReference type="EMBL" id="JAJGCB010000013">
    <property type="protein sequence ID" value="KAJ8989792.1"/>
    <property type="molecule type" value="Genomic_DNA"/>
</dbReference>
<keyword evidence="5" id="KW-0862">Zinc</keyword>
<evidence type="ECO:0000256" key="8">
    <source>
        <dbReference type="ARBA" id="ARBA00023242"/>
    </source>
</evidence>
<dbReference type="SUPFAM" id="SSF57716">
    <property type="entry name" value="Glucocorticoid receptor-like (DNA-binding domain)"/>
    <property type="match status" value="2"/>
</dbReference>
<evidence type="ECO:0000256" key="2">
    <source>
        <dbReference type="ARBA" id="ARBA00022723"/>
    </source>
</evidence>
<evidence type="ECO:0000256" key="10">
    <source>
        <dbReference type="SAM" id="MobiDB-lite"/>
    </source>
</evidence>
<evidence type="ECO:0000256" key="4">
    <source>
        <dbReference type="ARBA" id="ARBA00022771"/>
    </source>
</evidence>
<dbReference type="FunFam" id="3.30.50.10:FF:000039">
    <property type="entry name" value="Siderophore transcription factor SreA"/>
    <property type="match status" value="1"/>
</dbReference>
<comment type="subcellular location">
    <subcellularLocation>
        <location evidence="1">Nucleus</location>
    </subcellularLocation>
</comment>
<comment type="caution">
    <text evidence="12">The sequence shown here is derived from an EMBL/GenBank/DDBJ whole genome shotgun (WGS) entry which is preliminary data.</text>
</comment>
<dbReference type="InterPro" id="IPR000679">
    <property type="entry name" value="Znf_GATA"/>
</dbReference>
<name>A0AAN6ITB6_EXODE</name>
<dbReference type="PROSITE" id="PS00344">
    <property type="entry name" value="GATA_ZN_FINGER_1"/>
    <property type="match status" value="2"/>
</dbReference>
<dbReference type="GO" id="GO:0000978">
    <property type="term" value="F:RNA polymerase II cis-regulatory region sequence-specific DNA binding"/>
    <property type="evidence" value="ECO:0007669"/>
    <property type="project" value="TreeGrafter"/>
</dbReference>
<dbReference type="PRINTS" id="PR00619">
    <property type="entry name" value="GATAZNFINGER"/>
</dbReference>
<feature type="domain" description="GATA-type" evidence="11">
    <location>
        <begin position="270"/>
        <end position="317"/>
    </location>
</feature>
<keyword evidence="7" id="KW-0804">Transcription</keyword>
<feature type="compositionally biased region" description="Polar residues" evidence="10">
    <location>
        <begin position="95"/>
        <end position="107"/>
    </location>
</feature>
<dbReference type="AlphaFoldDB" id="A0AAN6ITB6"/>
<feature type="compositionally biased region" description="Basic residues" evidence="10">
    <location>
        <begin position="304"/>
        <end position="320"/>
    </location>
</feature>
<sequence length="487" mass="52432">MLTIRAMDALPRSAPFGSERENLMRQPSAEDLDAAHQLVSSARGERSGSHVLHDGHAGDQATDTPRLNRPSPRAEPRDLPRPSSELSDQREDTTGLGQVCSNCGTTKTPLWRRSPTGTTICNACGLYQKTRNAPRPTSFKRPSSATPAESPRQTSRRSPVAATSPAPVQAQVSGIPYRVPEHTPGSCPGGGNCNGAGGAEGCGGCPAYNNRVARSTNAPSTPVPSLLNPVEPSPRIDRPSNAETSTTTPAAPPAAPQSRSGEPVSLVVACKNCGTTVTPLWRRDEHGHPICNACGLYHKLHGSHRPVQMKKSTIKRRKRVVPAYPDVLRSDGNASQKTASTSPEPVSPEQGNPETSRDESPAAKRRRPPPSVDYTGYVPGPSAADATSATRQPSDDYTVQARLAAAAAEGMQLDPLLMDAGRRQRDQLPRISEPPGSTTGQHTAESDRDRERDREQWRNERRAQLMREAEVMRAALRAKEREIDDLT</sequence>
<dbReference type="PANTHER" id="PTHR10071">
    <property type="entry name" value="TRANSCRIPTION FACTOR GATA FAMILY MEMBER"/>
    <property type="match status" value="1"/>
</dbReference>
<keyword evidence="6" id="KW-0805">Transcription regulation</keyword>
<dbReference type="Pfam" id="PF00320">
    <property type="entry name" value="GATA"/>
    <property type="match status" value="2"/>
</dbReference>
<evidence type="ECO:0000256" key="7">
    <source>
        <dbReference type="ARBA" id="ARBA00023163"/>
    </source>
</evidence>
<dbReference type="FunFam" id="3.30.50.10:FF:000007">
    <property type="entry name" value="Nitrogen regulatory AreA, N-terminal"/>
    <property type="match status" value="1"/>
</dbReference>
<dbReference type="CDD" id="cd00202">
    <property type="entry name" value="ZnF_GATA"/>
    <property type="match status" value="2"/>
</dbReference>
<feature type="compositionally biased region" description="Polar residues" evidence="10">
    <location>
        <begin position="385"/>
        <end position="394"/>
    </location>
</feature>
<dbReference type="GO" id="GO:0005634">
    <property type="term" value="C:nucleus"/>
    <property type="evidence" value="ECO:0007669"/>
    <property type="project" value="UniProtKB-SubCell"/>
</dbReference>
<dbReference type="GO" id="GO:0008270">
    <property type="term" value="F:zinc ion binding"/>
    <property type="evidence" value="ECO:0007669"/>
    <property type="project" value="UniProtKB-KW"/>
</dbReference>
<feature type="region of interest" description="Disordered" evidence="10">
    <location>
        <begin position="216"/>
        <end position="262"/>
    </location>
</feature>
<dbReference type="GO" id="GO:0000122">
    <property type="term" value="P:negative regulation of transcription by RNA polymerase II"/>
    <property type="evidence" value="ECO:0007669"/>
    <property type="project" value="TreeGrafter"/>
</dbReference>
<feature type="region of interest" description="Disordered" evidence="10">
    <location>
        <begin position="418"/>
        <end position="461"/>
    </location>
</feature>
<feature type="compositionally biased region" description="Polar residues" evidence="10">
    <location>
        <begin position="332"/>
        <end position="354"/>
    </location>
</feature>
<feature type="compositionally biased region" description="Basic and acidic residues" evidence="10">
    <location>
        <begin position="444"/>
        <end position="461"/>
    </location>
</feature>
<dbReference type="GO" id="GO:0045944">
    <property type="term" value="P:positive regulation of transcription by RNA polymerase II"/>
    <property type="evidence" value="ECO:0007669"/>
    <property type="project" value="TreeGrafter"/>
</dbReference>
<evidence type="ECO:0000256" key="1">
    <source>
        <dbReference type="ARBA" id="ARBA00004123"/>
    </source>
</evidence>
<evidence type="ECO:0000256" key="9">
    <source>
        <dbReference type="PROSITE-ProRule" id="PRU00094"/>
    </source>
</evidence>